<dbReference type="SUPFAM" id="SSF55347">
    <property type="entry name" value="Glyceraldehyde-3-phosphate dehydrogenase-like, C-terminal domain"/>
    <property type="match status" value="1"/>
</dbReference>
<accession>A0A4D7YRG6</accession>
<dbReference type="Gene3D" id="3.30.360.10">
    <property type="entry name" value="Dihydrodipicolinate Reductase, domain 2"/>
    <property type="match status" value="1"/>
</dbReference>
<reference evidence="4 5" key="1">
    <citation type="submission" date="2019-04" db="EMBL/GenBank/DDBJ databases">
        <title>Complete genome sequence of Agrobacterium tumefaciens CFBP7129.</title>
        <authorList>
            <person name="Haryono M."/>
            <person name="Lin Y.-C."/>
            <person name="Lai E.-M."/>
            <person name="Kuo C.-H."/>
        </authorList>
    </citation>
    <scope>NUCLEOTIDE SEQUENCE [LARGE SCALE GENOMIC DNA]</scope>
    <source>
        <strain evidence="4 5">CFBP7129</strain>
        <plasmid evidence="5">patcfbp7129b</plasmid>
    </source>
</reference>
<dbReference type="EMBL" id="CP039925">
    <property type="protein sequence ID" value="QCL98217.1"/>
    <property type="molecule type" value="Genomic_DNA"/>
</dbReference>
<dbReference type="PANTHER" id="PTHR42840">
    <property type="entry name" value="NAD(P)-BINDING ROSSMANN-FOLD SUPERFAMILY PROTEIN-RELATED"/>
    <property type="match status" value="1"/>
</dbReference>
<comment type="similarity">
    <text evidence="1">Belongs to the Gfo/Idh/MocA family.</text>
</comment>
<keyword evidence="2" id="KW-0560">Oxidoreductase</keyword>
<sequence>MIIHDFDMARFLLGEEFVEIHAVGSALIDGEIGKVGDVDTTAVMLKTASRKICQISNSRRSTYGYDQRVEVHGSRGMLQVQNIPETMISYAGKTGVRGCKP</sequence>
<dbReference type="GO" id="GO:0016491">
    <property type="term" value="F:oxidoreductase activity"/>
    <property type="evidence" value="ECO:0007669"/>
    <property type="project" value="UniProtKB-KW"/>
</dbReference>
<dbReference type="Pfam" id="PF22725">
    <property type="entry name" value="GFO_IDH_MocA_C3"/>
    <property type="match status" value="1"/>
</dbReference>
<feature type="domain" description="GFO/IDH/MocA-like oxidoreductase" evidence="3">
    <location>
        <begin position="1"/>
        <end position="78"/>
    </location>
</feature>
<dbReference type="AlphaFoldDB" id="A0A4D7YRG6"/>
<evidence type="ECO:0000256" key="1">
    <source>
        <dbReference type="ARBA" id="ARBA00010928"/>
    </source>
</evidence>
<organism evidence="4 5">
    <name type="scientific">Agrobacterium tumefaciens</name>
    <dbReference type="NCBI Taxonomy" id="358"/>
    <lineage>
        <taxon>Bacteria</taxon>
        <taxon>Pseudomonadati</taxon>
        <taxon>Pseudomonadota</taxon>
        <taxon>Alphaproteobacteria</taxon>
        <taxon>Hyphomicrobiales</taxon>
        <taxon>Rhizobiaceae</taxon>
        <taxon>Rhizobium/Agrobacterium group</taxon>
        <taxon>Agrobacterium</taxon>
        <taxon>Agrobacterium tumefaciens complex</taxon>
    </lineage>
</organism>
<evidence type="ECO:0000313" key="4">
    <source>
        <dbReference type="EMBL" id="QCL98217.1"/>
    </source>
</evidence>
<evidence type="ECO:0000313" key="5">
    <source>
        <dbReference type="Proteomes" id="UP000298649"/>
    </source>
</evidence>
<dbReference type="Proteomes" id="UP000298649">
    <property type="component" value="Plasmid pAtCFBP7129b"/>
</dbReference>
<keyword evidence="4" id="KW-0614">Plasmid</keyword>
<evidence type="ECO:0000259" key="3">
    <source>
        <dbReference type="Pfam" id="PF22725"/>
    </source>
</evidence>
<gene>
    <name evidence="4" type="ORF">CFBP7129_29025</name>
</gene>
<name>A0A4D7YRG6_AGRTU</name>
<geneLocation type="plasmid" evidence="5">
    <name>patcfbp7129b</name>
</geneLocation>
<protein>
    <recommendedName>
        <fullName evidence="3">GFO/IDH/MocA-like oxidoreductase domain-containing protein</fullName>
    </recommendedName>
</protein>
<dbReference type="PANTHER" id="PTHR42840:SF3">
    <property type="entry name" value="BINDING ROSSMANN FOLD OXIDOREDUCTASE, PUTATIVE (AFU_ORTHOLOGUE AFUA_2G10240)-RELATED"/>
    <property type="match status" value="1"/>
</dbReference>
<dbReference type="InterPro" id="IPR055170">
    <property type="entry name" value="GFO_IDH_MocA-like_dom"/>
</dbReference>
<proteinExistence type="inferred from homology"/>
<evidence type="ECO:0000256" key="2">
    <source>
        <dbReference type="ARBA" id="ARBA00023002"/>
    </source>
</evidence>